<name>A0ABP8WAV3_9MICO</name>
<dbReference type="Pfam" id="PF06259">
    <property type="entry name" value="Abhydrolase_8"/>
    <property type="match status" value="1"/>
</dbReference>
<organism evidence="2 3">
    <name type="scientific">Frondihabitans cladoniiphilus</name>
    <dbReference type="NCBI Taxonomy" id="715785"/>
    <lineage>
        <taxon>Bacteria</taxon>
        <taxon>Bacillati</taxon>
        <taxon>Actinomycetota</taxon>
        <taxon>Actinomycetes</taxon>
        <taxon>Micrococcales</taxon>
        <taxon>Microbacteriaceae</taxon>
        <taxon>Frondihabitans</taxon>
    </lineage>
</organism>
<comment type="caution">
    <text evidence="2">The sequence shown here is derived from an EMBL/GenBank/DDBJ whole genome shotgun (WGS) entry which is preliminary data.</text>
</comment>
<protein>
    <recommendedName>
        <fullName evidence="1">DUF1023 domain-containing protein</fullName>
    </recommendedName>
</protein>
<dbReference type="SUPFAM" id="SSF53474">
    <property type="entry name" value="alpha/beta-Hydrolases"/>
    <property type="match status" value="1"/>
</dbReference>
<proteinExistence type="predicted"/>
<accession>A0ABP8WAV3</accession>
<dbReference type="InterPro" id="IPR010427">
    <property type="entry name" value="DUF1023"/>
</dbReference>
<evidence type="ECO:0000259" key="1">
    <source>
        <dbReference type="Pfam" id="PF06259"/>
    </source>
</evidence>
<dbReference type="EMBL" id="BAABLM010000010">
    <property type="protein sequence ID" value="GAA4684913.1"/>
    <property type="molecule type" value="Genomic_DNA"/>
</dbReference>
<feature type="domain" description="DUF1023" evidence="1">
    <location>
        <begin position="366"/>
        <end position="528"/>
    </location>
</feature>
<sequence>MSPQWTTADPGCGSSEGIACRRTRLSDVAEHAAEMQQGFRRVASDIDAYWSGGGHDSWVARAVAQAAVWGRLHEWAASERQTLARYADDVESIARRAERQKAIRADAVVILAQASLVGVGGGLGAAGLGDWLVDKAESARDPRADDARDASLAAERALAALALERKEADARAVAALRAVRETFHGVRRPSMPHGIDTDDLAVLSPVQLLVTLAALSPTDLRRVAAAAPDLADLVRQADPAVVVGWWASLDDRQRASFVRDAPNLVGTLEGVDYANRDRANRNVLAASRQRLEGERAMLREHREWLVAHSTGHSVMESPDWLATEARLVTVASALAAVSSVEKTLTKGTKTRPRQLVSLTDLETHPKAAVAIGDLDSADHVTFVVPGMGTTVAGSLGAYSRGAENLATQQATILQSRGVHESVATVAWLGYEAPGESDVGGVLGNDLASKGGHRLSGSLGGMKARRGWPANGSPISVVGHSYGSIAAAYAATETGMGSLVLLGSAGMPPAISRAGGLRVPDGRVFASLSWRDGWAPIGQKFGLRRAPTDPLFGAQVFSSGAGVVDGQAYPGVTKHGPLIHHGEGDGFSYLDKGTYSLYNTAIASLSLPPQEIDR</sequence>
<evidence type="ECO:0000313" key="2">
    <source>
        <dbReference type="EMBL" id="GAA4684913.1"/>
    </source>
</evidence>
<keyword evidence="3" id="KW-1185">Reference proteome</keyword>
<dbReference type="InterPro" id="IPR029058">
    <property type="entry name" value="AB_hydrolase_fold"/>
</dbReference>
<dbReference type="Proteomes" id="UP001501295">
    <property type="component" value="Unassembled WGS sequence"/>
</dbReference>
<gene>
    <name evidence="2" type="ORF">GCM10025780_33990</name>
</gene>
<reference evidence="3" key="1">
    <citation type="journal article" date="2019" name="Int. J. Syst. Evol. Microbiol.">
        <title>The Global Catalogue of Microorganisms (GCM) 10K type strain sequencing project: providing services to taxonomists for standard genome sequencing and annotation.</title>
        <authorList>
            <consortium name="The Broad Institute Genomics Platform"/>
            <consortium name="The Broad Institute Genome Sequencing Center for Infectious Disease"/>
            <person name="Wu L."/>
            <person name="Ma J."/>
        </authorList>
    </citation>
    <scope>NUCLEOTIDE SEQUENCE [LARGE SCALE GENOMIC DNA]</scope>
    <source>
        <strain evidence="3">JCM 18956</strain>
    </source>
</reference>
<evidence type="ECO:0000313" key="3">
    <source>
        <dbReference type="Proteomes" id="UP001501295"/>
    </source>
</evidence>